<keyword evidence="5" id="KW-0539">Nucleus</keyword>
<evidence type="ECO:0000259" key="7">
    <source>
        <dbReference type="PROSITE" id="PS50888"/>
    </source>
</evidence>
<evidence type="ECO:0000313" key="9">
    <source>
        <dbReference type="Proteomes" id="UP001307889"/>
    </source>
</evidence>
<keyword evidence="3" id="KW-0221">Differentiation</keyword>
<dbReference type="SUPFAM" id="SSF47459">
    <property type="entry name" value="HLH, helix-loop-helix DNA-binding domain"/>
    <property type="match status" value="1"/>
</dbReference>
<dbReference type="PANTHER" id="PTHR19290:SF162">
    <property type="entry name" value="TRANSCRIPTION FACTOR ATOH7"/>
    <property type="match status" value="1"/>
</dbReference>
<keyword evidence="2" id="KW-0217">Developmental protein</keyword>
<comment type="subcellular location">
    <subcellularLocation>
        <location evidence="1">Nucleus</location>
    </subcellularLocation>
</comment>
<dbReference type="Pfam" id="PF00010">
    <property type="entry name" value="HLH"/>
    <property type="match status" value="1"/>
</dbReference>
<dbReference type="Gene3D" id="4.10.280.10">
    <property type="entry name" value="Helix-loop-helix DNA-binding domain"/>
    <property type="match status" value="1"/>
</dbReference>
<keyword evidence="9" id="KW-1185">Reference proteome</keyword>
<feature type="domain" description="BHLH" evidence="7">
    <location>
        <begin position="108"/>
        <end position="160"/>
    </location>
</feature>
<proteinExistence type="predicted"/>
<evidence type="ECO:0000256" key="4">
    <source>
        <dbReference type="ARBA" id="ARBA00022902"/>
    </source>
</evidence>
<name>A0ABN7A7A2_9HEMI</name>
<evidence type="ECO:0000256" key="5">
    <source>
        <dbReference type="ARBA" id="ARBA00023242"/>
    </source>
</evidence>
<dbReference type="InterPro" id="IPR011598">
    <property type="entry name" value="bHLH_dom"/>
</dbReference>
<dbReference type="InterPro" id="IPR050359">
    <property type="entry name" value="bHLH_transcription_factors"/>
</dbReference>
<dbReference type="InterPro" id="IPR036638">
    <property type="entry name" value="HLH_DNA-bd_sf"/>
</dbReference>
<accession>A0ABN7A7A2</accession>
<keyword evidence="4" id="KW-0524">Neurogenesis</keyword>
<evidence type="ECO:0000256" key="1">
    <source>
        <dbReference type="ARBA" id="ARBA00004123"/>
    </source>
</evidence>
<evidence type="ECO:0000256" key="3">
    <source>
        <dbReference type="ARBA" id="ARBA00022782"/>
    </source>
</evidence>
<evidence type="ECO:0000256" key="2">
    <source>
        <dbReference type="ARBA" id="ARBA00022473"/>
    </source>
</evidence>
<feature type="region of interest" description="Disordered" evidence="6">
    <location>
        <begin position="65"/>
        <end position="102"/>
    </location>
</feature>
<evidence type="ECO:0000313" key="8">
    <source>
        <dbReference type="EMBL" id="BES88121.1"/>
    </source>
</evidence>
<sequence length="169" mass="19480">MELELEGENNRLYLDEDVERNLSKHSARSPYPVIISNNNNNYPEPWVEWENKTYWESVPVDHRINPGPEQWPGSEINLPVGAPSSTSAAAQRRRRDSTRAPSPTILRRRRLAANARERRRMNGLNEAFDRLREVIPSIGADHKLSKFETLQMAQSYIAALCDLLERSSR</sequence>
<protein>
    <recommendedName>
        <fullName evidence="7">BHLH domain-containing protein</fullName>
    </recommendedName>
</protein>
<dbReference type="PANTHER" id="PTHR19290">
    <property type="entry name" value="BASIC HELIX-LOOP-HELIX PROTEIN NEUROGENIN-RELATED"/>
    <property type="match status" value="1"/>
</dbReference>
<dbReference type="SMART" id="SM00353">
    <property type="entry name" value="HLH"/>
    <property type="match status" value="1"/>
</dbReference>
<dbReference type="PROSITE" id="PS50888">
    <property type="entry name" value="BHLH"/>
    <property type="match status" value="1"/>
</dbReference>
<dbReference type="Proteomes" id="UP001307889">
    <property type="component" value="Chromosome 1"/>
</dbReference>
<evidence type="ECO:0000256" key="6">
    <source>
        <dbReference type="SAM" id="MobiDB-lite"/>
    </source>
</evidence>
<dbReference type="EMBL" id="AP028909">
    <property type="protein sequence ID" value="BES88121.1"/>
    <property type="molecule type" value="Genomic_DNA"/>
</dbReference>
<gene>
    <name evidence="8" type="ORF">NTJ_00927</name>
</gene>
<reference evidence="8 9" key="1">
    <citation type="submission" date="2023-09" db="EMBL/GenBank/DDBJ databases">
        <title>Nesidiocoris tenuis whole genome shotgun sequence.</title>
        <authorList>
            <person name="Shibata T."/>
            <person name="Shimoda M."/>
            <person name="Kobayashi T."/>
            <person name="Uehara T."/>
        </authorList>
    </citation>
    <scope>NUCLEOTIDE SEQUENCE [LARGE SCALE GENOMIC DNA]</scope>
    <source>
        <strain evidence="8 9">Japan</strain>
    </source>
</reference>
<organism evidence="8 9">
    <name type="scientific">Nesidiocoris tenuis</name>
    <dbReference type="NCBI Taxonomy" id="355587"/>
    <lineage>
        <taxon>Eukaryota</taxon>
        <taxon>Metazoa</taxon>
        <taxon>Ecdysozoa</taxon>
        <taxon>Arthropoda</taxon>
        <taxon>Hexapoda</taxon>
        <taxon>Insecta</taxon>
        <taxon>Pterygota</taxon>
        <taxon>Neoptera</taxon>
        <taxon>Paraneoptera</taxon>
        <taxon>Hemiptera</taxon>
        <taxon>Heteroptera</taxon>
        <taxon>Panheteroptera</taxon>
        <taxon>Cimicomorpha</taxon>
        <taxon>Miridae</taxon>
        <taxon>Dicyphina</taxon>
        <taxon>Nesidiocoris</taxon>
    </lineage>
</organism>